<dbReference type="InterPro" id="IPR036259">
    <property type="entry name" value="MFS_trans_sf"/>
</dbReference>
<keyword evidence="5 6" id="KW-0472">Membrane</keyword>
<feature type="transmembrane region" description="Helical" evidence="6">
    <location>
        <begin position="439"/>
        <end position="457"/>
    </location>
</feature>
<evidence type="ECO:0000256" key="1">
    <source>
        <dbReference type="ARBA" id="ARBA00004141"/>
    </source>
</evidence>
<feature type="transmembrane region" description="Helical" evidence="6">
    <location>
        <begin position="213"/>
        <end position="232"/>
    </location>
</feature>
<dbReference type="EMBL" id="HACG01029706">
    <property type="protein sequence ID" value="CEK76571.1"/>
    <property type="molecule type" value="Transcribed_RNA"/>
</dbReference>
<feature type="transmembrane region" description="Helical" evidence="6">
    <location>
        <begin position="113"/>
        <end position="132"/>
    </location>
</feature>
<feature type="transmembrane region" description="Helical" evidence="6">
    <location>
        <begin position="377"/>
        <end position="397"/>
    </location>
</feature>
<keyword evidence="2" id="KW-0813">Transport</keyword>
<feature type="transmembrane region" description="Helical" evidence="6">
    <location>
        <begin position="61"/>
        <end position="81"/>
    </location>
</feature>
<evidence type="ECO:0000256" key="3">
    <source>
        <dbReference type="ARBA" id="ARBA00022692"/>
    </source>
</evidence>
<sequence length="491" mass="54883">MIYRACVNKCKSWKKYFVILGGIFIYLPIGVPWYFGNLATYINSYYHAKTPADMDLVDPQWIFSAFFITFSLAIIASGYISNMYGPRFTVLIALIVHSGATFVSYYAIQHSMIALITVFGALGGLGAGLAYGPPLPVVIKWIPYRIGLASGALMTGFGGGAVFYNEIITFFINPDNKKPDVTGPRTNPAGQSKKGNVFRYFSDPDILRRTEEIFLVLGGLTVVLQLIGIWLLRLPEDGDEIEKLQLQETTPIVAATNARKHSDDIQNRTDTDGAAVLDINPPSENETTSIKDIRNADMIVNMTPREVLKSSDFYILWLVLAFNHYGYIIKNNYYKEFGQLRIDDDHFLTTVGTISTIGVSVARLFWGLATDWLGTKLTLMVFSSFATVITSFWYFSLFHSPGMYMLAIILVSMDFTGAFILIPLAAIRCFGETHYASNYGLILSSQIVLNLISPPIIREILLHFGWFWLFFSIGVVNAFGTIALLFLRGTR</sequence>
<feature type="transmembrane region" description="Helical" evidence="6">
    <location>
        <begin position="347"/>
        <end position="365"/>
    </location>
</feature>
<dbReference type="GO" id="GO:0016020">
    <property type="term" value="C:membrane"/>
    <property type="evidence" value="ECO:0007669"/>
    <property type="project" value="UniProtKB-SubCell"/>
</dbReference>
<feature type="transmembrane region" description="Helical" evidence="6">
    <location>
        <begin position="311"/>
        <end position="327"/>
    </location>
</feature>
<evidence type="ECO:0000256" key="4">
    <source>
        <dbReference type="ARBA" id="ARBA00022989"/>
    </source>
</evidence>
<dbReference type="SUPFAM" id="SSF103473">
    <property type="entry name" value="MFS general substrate transporter"/>
    <property type="match status" value="1"/>
</dbReference>
<dbReference type="Gene3D" id="1.20.1250.20">
    <property type="entry name" value="MFS general substrate transporter like domains"/>
    <property type="match status" value="2"/>
</dbReference>
<organism evidence="8">
    <name type="scientific">Arion vulgaris</name>
    <dbReference type="NCBI Taxonomy" id="1028688"/>
    <lineage>
        <taxon>Eukaryota</taxon>
        <taxon>Metazoa</taxon>
        <taxon>Spiralia</taxon>
        <taxon>Lophotrochozoa</taxon>
        <taxon>Mollusca</taxon>
        <taxon>Gastropoda</taxon>
        <taxon>Heterobranchia</taxon>
        <taxon>Euthyneura</taxon>
        <taxon>Panpulmonata</taxon>
        <taxon>Eupulmonata</taxon>
        <taxon>Stylommatophora</taxon>
        <taxon>Helicina</taxon>
        <taxon>Arionoidea</taxon>
        <taxon>Arionidae</taxon>
        <taxon>Arion</taxon>
    </lineage>
</organism>
<dbReference type="InterPro" id="IPR052983">
    <property type="entry name" value="MFS_Riboflavin_Transporter"/>
</dbReference>
<feature type="transmembrane region" description="Helical" evidence="6">
    <location>
        <begin position="144"/>
        <end position="164"/>
    </location>
</feature>
<evidence type="ECO:0000256" key="6">
    <source>
        <dbReference type="SAM" id="Phobius"/>
    </source>
</evidence>
<feature type="transmembrane region" description="Helical" evidence="6">
    <location>
        <begin position="463"/>
        <end position="487"/>
    </location>
</feature>
<evidence type="ECO:0000259" key="7">
    <source>
        <dbReference type="PROSITE" id="PS50850"/>
    </source>
</evidence>
<dbReference type="GO" id="GO:0022857">
    <property type="term" value="F:transmembrane transporter activity"/>
    <property type="evidence" value="ECO:0007669"/>
    <property type="project" value="InterPro"/>
</dbReference>
<comment type="subcellular location">
    <subcellularLocation>
        <location evidence="1">Membrane</location>
        <topology evidence="1">Multi-pass membrane protein</topology>
    </subcellularLocation>
</comment>
<dbReference type="PANTHER" id="PTHR43385">
    <property type="entry name" value="RIBOFLAVIN TRANSPORTER RIBJ"/>
    <property type="match status" value="1"/>
</dbReference>
<accession>A0A0B7A998</accession>
<evidence type="ECO:0000256" key="5">
    <source>
        <dbReference type="ARBA" id="ARBA00023136"/>
    </source>
</evidence>
<dbReference type="PROSITE" id="PS50850">
    <property type="entry name" value="MFS"/>
    <property type="match status" value="1"/>
</dbReference>
<dbReference type="AlphaFoldDB" id="A0A0B7A998"/>
<keyword evidence="4 6" id="KW-1133">Transmembrane helix</keyword>
<feature type="domain" description="Major facilitator superfamily (MFS) profile" evidence="7">
    <location>
        <begin position="298"/>
        <end position="491"/>
    </location>
</feature>
<feature type="transmembrane region" description="Helical" evidence="6">
    <location>
        <begin position="403"/>
        <end position="427"/>
    </location>
</feature>
<feature type="transmembrane region" description="Helical" evidence="6">
    <location>
        <begin position="16"/>
        <end position="35"/>
    </location>
</feature>
<evidence type="ECO:0000313" key="8">
    <source>
        <dbReference type="EMBL" id="CEK76571.1"/>
    </source>
</evidence>
<keyword evidence="3 6" id="KW-0812">Transmembrane</keyword>
<name>A0A0B7A998_9EUPU</name>
<gene>
    <name evidence="8" type="primary">ORF100547</name>
</gene>
<protein>
    <recommendedName>
        <fullName evidence="7">Major facilitator superfamily (MFS) profile domain-containing protein</fullName>
    </recommendedName>
</protein>
<evidence type="ECO:0000256" key="2">
    <source>
        <dbReference type="ARBA" id="ARBA00022448"/>
    </source>
</evidence>
<dbReference type="InterPro" id="IPR020846">
    <property type="entry name" value="MFS_dom"/>
</dbReference>
<dbReference type="PANTHER" id="PTHR43385:SF1">
    <property type="entry name" value="RIBOFLAVIN TRANSPORTER RIBJ"/>
    <property type="match status" value="1"/>
</dbReference>
<feature type="transmembrane region" description="Helical" evidence="6">
    <location>
        <begin position="88"/>
        <end position="107"/>
    </location>
</feature>
<proteinExistence type="predicted"/>
<reference evidence="8" key="1">
    <citation type="submission" date="2014-12" db="EMBL/GenBank/DDBJ databases">
        <title>Insight into the proteome of Arion vulgaris.</title>
        <authorList>
            <person name="Aradska J."/>
            <person name="Bulat T."/>
            <person name="Smidak R."/>
            <person name="Sarate P."/>
            <person name="Gangsoo J."/>
            <person name="Sialana F."/>
            <person name="Bilban M."/>
            <person name="Lubec G."/>
        </authorList>
    </citation>
    <scope>NUCLEOTIDE SEQUENCE</scope>
    <source>
        <tissue evidence="8">Skin</tissue>
    </source>
</reference>